<proteinExistence type="predicted"/>
<protein>
    <submittedName>
        <fullName evidence="8">Membrane protein involved in the export of O-antigen and teichoic acid</fullName>
    </submittedName>
</protein>
<feature type="transmembrane region" description="Helical" evidence="6">
    <location>
        <begin position="401"/>
        <end position="423"/>
    </location>
</feature>
<evidence type="ECO:0000256" key="2">
    <source>
        <dbReference type="ARBA" id="ARBA00022475"/>
    </source>
</evidence>
<dbReference type="Pfam" id="PF01943">
    <property type="entry name" value="Polysacc_synt"/>
    <property type="match status" value="1"/>
</dbReference>
<comment type="caution">
    <text evidence="8">The sequence shown here is derived from an EMBL/GenBank/DDBJ whole genome shotgun (WGS) entry which is preliminary data.</text>
</comment>
<feature type="transmembrane region" description="Helical" evidence="6">
    <location>
        <begin position="188"/>
        <end position="209"/>
    </location>
</feature>
<evidence type="ECO:0000313" key="8">
    <source>
        <dbReference type="EMBL" id="SHK19203.1"/>
    </source>
</evidence>
<keyword evidence="5 6" id="KW-0472">Membrane</keyword>
<evidence type="ECO:0000313" key="10">
    <source>
        <dbReference type="Proteomes" id="UP000198940"/>
    </source>
</evidence>
<evidence type="ECO:0000313" key="7">
    <source>
        <dbReference type="EMBL" id="SFB70709.1"/>
    </source>
</evidence>
<dbReference type="OrthoDB" id="9814608at2"/>
<dbReference type="Proteomes" id="UP000184031">
    <property type="component" value="Unassembled WGS sequence"/>
</dbReference>
<feature type="transmembrane region" description="Helical" evidence="6">
    <location>
        <begin position="340"/>
        <end position="364"/>
    </location>
</feature>
<feature type="transmembrane region" description="Helical" evidence="6">
    <location>
        <begin position="435"/>
        <end position="452"/>
    </location>
</feature>
<evidence type="ECO:0000313" key="9">
    <source>
        <dbReference type="Proteomes" id="UP000184031"/>
    </source>
</evidence>
<reference evidence="8 9" key="1">
    <citation type="submission" date="2016-11" db="EMBL/GenBank/DDBJ databases">
        <authorList>
            <person name="Varghese N."/>
            <person name="Submissions S."/>
        </authorList>
    </citation>
    <scope>NUCLEOTIDE SEQUENCE [LARGE SCALE GENOMIC DNA]</scope>
    <source>
        <strain evidence="8 9">CGMCC 1.12174</strain>
        <strain evidence="7 10">DSM 26351</strain>
    </source>
</reference>
<feature type="transmembrane region" description="Helical" evidence="6">
    <location>
        <begin position="119"/>
        <end position="137"/>
    </location>
</feature>
<evidence type="ECO:0000256" key="3">
    <source>
        <dbReference type="ARBA" id="ARBA00022692"/>
    </source>
</evidence>
<name>A0A1M6QGK6_9FLAO</name>
<gene>
    <name evidence="7" type="ORF">SAMN04487891_101578</name>
    <name evidence="8" type="ORF">SAMN05216293_0585</name>
</gene>
<feature type="transmembrane region" description="Helical" evidence="6">
    <location>
        <begin position="267"/>
        <end position="289"/>
    </location>
</feature>
<feature type="transmembrane region" description="Helical" evidence="6">
    <location>
        <begin position="12"/>
        <end position="36"/>
    </location>
</feature>
<evidence type="ECO:0000256" key="4">
    <source>
        <dbReference type="ARBA" id="ARBA00022989"/>
    </source>
</evidence>
<evidence type="ECO:0000256" key="5">
    <source>
        <dbReference type="ARBA" id="ARBA00023136"/>
    </source>
</evidence>
<comment type="subcellular location">
    <subcellularLocation>
        <location evidence="1">Cell membrane</location>
        <topology evidence="1">Multi-pass membrane protein</topology>
    </subcellularLocation>
</comment>
<dbReference type="AlphaFoldDB" id="A0A1M6QGK6"/>
<evidence type="ECO:0000256" key="1">
    <source>
        <dbReference type="ARBA" id="ARBA00004651"/>
    </source>
</evidence>
<keyword evidence="2" id="KW-1003">Cell membrane</keyword>
<dbReference type="GO" id="GO:0005886">
    <property type="term" value="C:plasma membrane"/>
    <property type="evidence" value="ECO:0007669"/>
    <property type="project" value="UniProtKB-SubCell"/>
</dbReference>
<keyword evidence="10" id="KW-1185">Reference proteome</keyword>
<keyword evidence="4 6" id="KW-1133">Transmembrane helix</keyword>
<feature type="transmembrane region" description="Helical" evidence="6">
    <location>
        <begin position="48"/>
        <end position="68"/>
    </location>
</feature>
<sequence>MNPLKRLFKQTFIYGLATVMPRVISFFLLPLYTAVFENAAGYGQYTNIYAWIAIFNVFLAYGMETAFFRFYHKSDDKGKVVSTSLISLLGTSLAFLILALSVKQWLVDMTNINADYIEFTTYILVLDALVIVPFALLRANEKPMLYAVLKTVNVAINLAFNVFFLLWLPKLAMEDQTGLFTSMYRTDWEIHYVLISNVIASGFTLLILLPNYFRGKYVFDLPLWKQMMKYAGPVMIAGVAFTINEVLDKILLTEILPQGIAESEVGKYGACYKLALFMTLFGTAFRMGVEPFFFSHAKTDKPQRTYAQVTNYFVVLGSIILLGVIAFIGPLGKLLLNNPVYWEALDVVPIILLGSFCLGIYHNLSVWYKVTDQTRFGAYISSIGALITLVINIAFIPKIGYMASALATLAAYGSMMLLSYYFGKKYYPVPYNMRKIVFYLFVSITFSVLSFYVFNRNLIAGSILFLLFLGLVYKMEGDHLKSIFLKRGN</sequence>
<accession>A0A1M6QGK6</accession>
<feature type="transmembrane region" description="Helical" evidence="6">
    <location>
        <begin position="376"/>
        <end position="395"/>
    </location>
</feature>
<feature type="transmembrane region" description="Helical" evidence="6">
    <location>
        <begin position="144"/>
        <end position="168"/>
    </location>
</feature>
<dbReference type="Proteomes" id="UP000198940">
    <property type="component" value="Unassembled WGS sequence"/>
</dbReference>
<evidence type="ECO:0000256" key="6">
    <source>
        <dbReference type="SAM" id="Phobius"/>
    </source>
</evidence>
<dbReference type="PANTHER" id="PTHR30250">
    <property type="entry name" value="PST FAMILY PREDICTED COLANIC ACID TRANSPORTER"/>
    <property type="match status" value="1"/>
</dbReference>
<dbReference type="InterPro" id="IPR050833">
    <property type="entry name" value="Poly_Biosynth_Transport"/>
</dbReference>
<dbReference type="EMBL" id="FRAT01000001">
    <property type="protein sequence ID" value="SHK19203.1"/>
    <property type="molecule type" value="Genomic_DNA"/>
</dbReference>
<dbReference type="EMBL" id="FOKU01000001">
    <property type="protein sequence ID" value="SFB70709.1"/>
    <property type="molecule type" value="Genomic_DNA"/>
</dbReference>
<keyword evidence="3 6" id="KW-0812">Transmembrane</keyword>
<feature type="transmembrane region" description="Helical" evidence="6">
    <location>
        <begin position="230"/>
        <end position="247"/>
    </location>
</feature>
<dbReference type="RefSeq" id="WP_072876623.1">
    <property type="nucleotide sequence ID" value="NZ_FOKU01000001.1"/>
</dbReference>
<dbReference type="InterPro" id="IPR002797">
    <property type="entry name" value="Polysacc_synth"/>
</dbReference>
<organism evidence="8 9">
    <name type="scientific">Flagellimonas taeanensis</name>
    <dbReference type="NCBI Taxonomy" id="1005926"/>
    <lineage>
        <taxon>Bacteria</taxon>
        <taxon>Pseudomonadati</taxon>
        <taxon>Bacteroidota</taxon>
        <taxon>Flavobacteriia</taxon>
        <taxon>Flavobacteriales</taxon>
        <taxon>Flavobacteriaceae</taxon>
        <taxon>Flagellimonas</taxon>
    </lineage>
</organism>
<dbReference type="PANTHER" id="PTHR30250:SF11">
    <property type="entry name" value="O-ANTIGEN TRANSPORTER-RELATED"/>
    <property type="match status" value="1"/>
</dbReference>
<feature type="transmembrane region" description="Helical" evidence="6">
    <location>
        <begin position="309"/>
        <end position="328"/>
    </location>
</feature>
<feature type="transmembrane region" description="Helical" evidence="6">
    <location>
        <begin position="80"/>
        <end position="99"/>
    </location>
</feature>
<feature type="transmembrane region" description="Helical" evidence="6">
    <location>
        <begin position="458"/>
        <end position="475"/>
    </location>
</feature>
<dbReference type="STRING" id="1055723.SAMN05216293_0585"/>